<organism evidence="1">
    <name type="scientific">Myoviridae sp. ctZgq1</name>
    <dbReference type="NCBI Taxonomy" id="2826666"/>
    <lineage>
        <taxon>Viruses</taxon>
        <taxon>Duplodnaviria</taxon>
        <taxon>Heunggongvirae</taxon>
        <taxon>Uroviricota</taxon>
        <taxon>Caudoviricetes</taxon>
    </lineage>
</organism>
<protein>
    <submittedName>
        <fullName evidence="1">Uncharacterized protein</fullName>
    </submittedName>
</protein>
<name>A0A8S5LXA7_9CAUD</name>
<sequence length="34" mass="4141">MFQVTHNFYKIILEHIECHVLGNTFISMIRVYSR</sequence>
<accession>A0A8S5LXA7</accession>
<reference evidence="1" key="1">
    <citation type="journal article" date="2021" name="Proc. Natl. Acad. Sci. U.S.A.">
        <title>A Catalog of Tens of Thousands of Viruses from Human Metagenomes Reveals Hidden Associations with Chronic Diseases.</title>
        <authorList>
            <person name="Tisza M.J."/>
            <person name="Buck C.B."/>
        </authorList>
    </citation>
    <scope>NUCLEOTIDE SEQUENCE</scope>
    <source>
        <strain evidence="1">CtZgq1</strain>
    </source>
</reference>
<evidence type="ECO:0000313" key="1">
    <source>
        <dbReference type="EMBL" id="DAD74669.1"/>
    </source>
</evidence>
<dbReference type="EMBL" id="BK014762">
    <property type="protein sequence ID" value="DAD74669.1"/>
    <property type="molecule type" value="Genomic_DNA"/>
</dbReference>
<proteinExistence type="predicted"/>